<dbReference type="FunFam" id="3.30.565.10:FF:000006">
    <property type="entry name" value="Sensor histidine kinase WalK"/>
    <property type="match status" value="1"/>
</dbReference>
<keyword evidence="5" id="KW-0418">Kinase</keyword>
<dbReference type="EC" id="2.7.13.3" evidence="2"/>
<evidence type="ECO:0000256" key="3">
    <source>
        <dbReference type="ARBA" id="ARBA00022553"/>
    </source>
</evidence>
<keyword evidence="3" id="KW-0597">Phosphoprotein</keyword>
<comment type="catalytic activity">
    <reaction evidence="1">
        <text>ATP + protein L-histidine = ADP + protein N-phospho-L-histidine.</text>
        <dbReference type="EC" id="2.7.13.3"/>
    </reaction>
</comment>
<reference evidence="11 12" key="1">
    <citation type="journal article" date="2014" name="Antonie Van Leeuwenhoek">
        <title>Hyphomonas beringensis sp. nov. and Hyphomonas chukchiensis sp. nov., isolated from surface seawater of the Bering Sea and Chukchi Sea.</title>
        <authorList>
            <person name="Li C."/>
            <person name="Lai Q."/>
            <person name="Li G."/>
            <person name="Dong C."/>
            <person name="Wang J."/>
            <person name="Liao Y."/>
            <person name="Shao Z."/>
        </authorList>
    </citation>
    <scope>NUCLEOTIDE SEQUENCE [LARGE SCALE GENOMIC DNA]</scope>
    <source>
        <strain evidence="11 12">25B14_1</strain>
    </source>
</reference>
<dbReference type="InterPro" id="IPR036890">
    <property type="entry name" value="HATPase_C_sf"/>
</dbReference>
<dbReference type="PROSITE" id="PS50109">
    <property type="entry name" value="HIS_KIN"/>
    <property type="match status" value="1"/>
</dbReference>
<evidence type="ECO:0000256" key="6">
    <source>
        <dbReference type="SAM" id="Coils"/>
    </source>
</evidence>
<keyword evidence="4" id="KW-0808">Transferase</keyword>
<dbReference type="PANTHER" id="PTHR43047">
    <property type="entry name" value="TWO-COMPONENT HISTIDINE PROTEIN KINASE"/>
    <property type="match status" value="1"/>
</dbReference>
<dbReference type="EMBL" id="AWFF01000043">
    <property type="protein sequence ID" value="KCZ54062.1"/>
    <property type="molecule type" value="Genomic_DNA"/>
</dbReference>
<evidence type="ECO:0000256" key="5">
    <source>
        <dbReference type="ARBA" id="ARBA00022777"/>
    </source>
</evidence>
<dbReference type="InterPro" id="IPR000014">
    <property type="entry name" value="PAS"/>
</dbReference>
<dbReference type="AlphaFoldDB" id="A0A062U713"/>
<feature type="transmembrane region" description="Helical" evidence="8">
    <location>
        <begin position="237"/>
        <end position="258"/>
    </location>
</feature>
<dbReference type="InterPro" id="IPR005467">
    <property type="entry name" value="His_kinase_dom"/>
</dbReference>
<dbReference type="CDD" id="cd16922">
    <property type="entry name" value="HATPase_EvgS-ArcB-TorS-like"/>
    <property type="match status" value="1"/>
</dbReference>
<evidence type="ECO:0000313" key="12">
    <source>
        <dbReference type="Proteomes" id="UP000027037"/>
    </source>
</evidence>
<dbReference type="NCBIfam" id="TIGR00229">
    <property type="entry name" value="sensory_box"/>
    <property type="match status" value="1"/>
</dbReference>
<feature type="region of interest" description="Disordered" evidence="7">
    <location>
        <begin position="1"/>
        <end position="23"/>
    </location>
</feature>
<dbReference type="Pfam" id="PF02518">
    <property type="entry name" value="HATPase_c"/>
    <property type="match status" value="1"/>
</dbReference>
<dbReference type="InterPro" id="IPR036097">
    <property type="entry name" value="HisK_dim/P_sf"/>
</dbReference>
<evidence type="ECO:0000259" key="9">
    <source>
        <dbReference type="PROSITE" id="PS50109"/>
    </source>
</evidence>
<dbReference type="SUPFAM" id="SSF55874">
    <property type="entry name" value="ATPase domain of HSP90 chaperone/DNA topoisomerase II/histidine kinase"/>
    <property type="match status" value="1"/>
</dbReference>
<keyword evidence="8" id="KW-0472">Membrane</keyword>
<evidence type="ECO:0000313" key="11">
    <source>
        <dbReference type="EMBL" id="KCZ54062.1"/>
    </source>
</evidence>
<dbReference type="SMART" id="SM00388">
    <property type="entry name" value="HisKA"/>
    <property type="match status" value="1"/>
</dbReference>
<dbReference type="PATRIC" id="fig|1280946.3.peg.2233"/>
<feature type="domain" description="PAS" evidence="10">
    <location>
        <begin position="274"/>
        <end position="349"/>
    </location>
</feature>
<dbReference type="Gene3D" id="3.30.565.10">
    <property type="entry name" value="Histidine kinase-like ATPase, C-terminal domain"/>
    <property type="match status" value="1"/>
</dbReference>
<evidence type="ECO:0000256" key="7">
    <source>
        <dbReference type="SAM" id="MobiDB-lite"/>
    </source>
</evidence>
<dbReference type="SUPFAM" id="SSF47384">
    <property type="entry name" value="Homodimeric domain of signal transducing histidine kinase"/>
    <property type="match status" value="1"/>
</dbReference>
<organism evidence="11 12">
    <name type="scientific">Hyphomonas beringensis</name>
    <dbReference type="NCBI Taxonomy" id="1280946"/>
    <lineage>
        <taxon>Bacteria</taxon>
        <taxon>Pseudomonadati</taxon>
        <taxon>Pseudomonadota</taxon>
        <taxon>Alphaproteobacteria</taxon>
        <taxon>Hyphomonadales</taxon>
        <taxon>Hyphomonadaceae</taxon>
        <taxon>Hyphomonas</taxon>
    </lineage>
</organism>
<gene>
    <name evidence="11" type="ORF">HY29_03045</name>
</gene>
<dbReference type="InterPro" id="IPR004358">
    <property type="entry name" value="Sig_transdc_His_kin-like_C"/>
</dbReference>
<feature type="coiled-coil region" evidence="6">
    <location>
        <begin position="507"/>
        <end position="546"/>
    </location>
</feature>
<accession>A0A062U713</accession>
<dbReference type="InterPro" id="IPR003661">
    <property type="entry name" value="HisK_dim/P_dom"/>
</dbReference>
<dbReference type="OrthoDB" id="9774458at2"/>
<keyword evidence="8" id="KW-0812">Transmembrane</keyword>
<dbReference type="GO" id="GO:0000155">
    <property type="term" value="F:phosphorelay sensor kinase activity"/>
    <property type="evidence" value="ECO:0007669"/>
    <property type="project" value="InterPro"/>
</dbReference>
<dbReference type="CDD" id="cd00082">
    <property type="entry name" value="HisKA"/>
    <property type="match status" value="1"/>
</dbReference>
<dbReference type="SMART" id="SM00091">
    <property type="entry name" value="PAS"/>
    <property type="match status" value="2"/>
</dbReference>
<evidence type="ECO:0000256" key="2">
    <source>
        <dbReference type="ARBA" id="ARBA00012438"/>
    </source>
</evidence>
<evidence type="ECO:0000256" key="4">
    <source>
        <dbReference type="ARBA" id="ARBA00022679"/>
    </source>
</evidence>
<dbReference type="Gene3D" id="1.10.287.130">
    <property type="match status" value="1"/>
</dbReference>
<proteinExistence type="predicted"/>
<keyword evidence="12" id="KW-1185">Reference proteome</keyword>
<feature type="compositionally biased region" description="Polar residues" evidence="7">
    <location>
        <begin position="1"/>
        <end position="16"/>
    </location>
</feature>
<evidence type="ECO:0000256" key="8">
    <source>
        <dbReference type="SAM" id="Phobius"/>
    </source>
</evidence>
<dbReference type="PANTHER" id="PTHR43047:SF72">
    <property type="entry name" value="OSMOSENSING HISTIDINE PROTEIN KINASE SLN1"/>
    <property type="match status" value="1"/>
</dbReference>
<dbReference type="SMART" id="SM00387">
    <property type="entry name" value="HATPase_c"/>
    <property type="match status" value="1"/>
</dbReference>
<keyword evidence="6" id="KW-0175">Coiled coil</keyword>
<dbReference type="GO" id="GO:0005886">
    <property type="term" value="C:plasma membrane"/>
    <property type="evidence" value="ECO:0007669"/>
    <property type="project" value="TreeGrafter"/>
</dbReference>
<comment type="caution">
    <text evidence="11">The sequence shown here is derived from an EMBL/GenBank/DDBJ whole genome shotgun (WGS) entry which is preliminary data.</text>
</comment>
<keyword evidence="8" id="KW-1133">Transmembrane helix</keyword>
<dbReference type="PROSITE" id="PS50112">
    <property type="entry name" value="PAS"/>
    <property type="match status" value="1"/>
</dbReference>
<name>A0A062U713_9PROT</name>
<dbReference type="GO" id="GO:0009927">
    <property type="term" value="F:histidine phosphotransfer kinase activity"/>
    <property type="evidence" value="ECO:0007669"/>
    <property type="project" value="TreeGrafter"/>
</dbReference>
<dbReference type="InterPro" id="IPR035965">
    <property type="entry name" value="PAS-like_dom_sf"/>
</dbReference>
<dbReference type="InterPro" id="IPR003594">
    <property type="entry name" value="HATPase_dom"/>
</dbReference>
<dbReference type="RefSeq" id="WP_051601425.1">
    <property type="nucleotide sequence ID" value="NZ_AWFF01000043.1"/>
</dbReference>
<dbReference type="Gene3D" id="3.30.450.20">
    <property type="entry name" value="PAS domain"/>
    <property type="match status" value="2"/>
</dbReference>
<evidence type="ECO:0000259" key="10">
    <source>
        <dbReference type="PROSITE" id="PS50112"/>
    </source>
</evidence>
<evidence type="ECO:0000256" key="1">
    <source>
        <dbReference type="ARBA" id="ARBA00000085"/>
    </source>
</evidence>
<dbReference type="Proteomes" id="UP000027037">
    <property type="component" value="Unassembled WGS sequence"/>
</dbReference>
<sequence length="793" mass="86214">MSQTDATAQSEPGSEPSSERDSSRLKWTIAGIILLMAGALGLKAWDERQTADQASLSGLQAEARAIAASLTGHADTAEMAIRLIADTGASRSAVARATPGVDAVVSLTDADAAPDGSRLKEAARTGKALLKEGRRIGLSEQGDIVVISETGKGASVLALAPAGTWLPPVSSAGRLTLIDGPQRTGNGVEALAPPGAETGFTSLGHFDRLATGCAPVDGGGLMLCTSRQAPLFTLDDLIRILIFGLLLAAPVLAITGLMTRLTRKEEEVIIDEVRDDEVNRIMNIVMHGARAGYWEWSHESNAVYLSDGASELMGMRGHGELSIEDLLQQVHPEHRDRIREAFRKGQEIGWVQAHFMTSFQPTRWMELRGSVTEISDDHRRVFGGIILDITERRQSEDRVKAAERRLRGAIEGFNGPFALWDHRRRLLYWNRAFALDFGLESTLRAGMGHDTVMIARAGALRSEQPSETDPQTTLVALNDGRWLKMVERPTADAGLISVGVDVTENVRNEEELKRQKAQMRKTALELERSEGRASELSRKYSEEKAKAEHAAHTKSAFLANMSHELRTPLNAINGFSEIISNELYGPLGDERYKGYAQDILTSGQHLLDMINDILDMAKIEAGKMTIDPQPIDPIDPVDAAVRMIRRKAEDKEIELVLDTQPHLPEIDADHRAIRQMVLNLVSNAIKFTDAGGKITVCVEQRGPDIYVGVTDTGIGIPAEDLPRLATPFEQVTGSKDRNYDGTGLGLALTKSFAEMHGGRMILSSIEGEGTTVAFTLPISGLPDDMEEGARDVA</sequence>
<dbReference type="SUPFAM" id="SSF55785">
    <property type="entry name" value="PYP-like sensor domain (PAS domain)"/>
    <property type="match status" value="2"/>
</dbReference>
<dbReference type="eggNOG" id="COG2205">
    <property type="taxonomic scope" value="Bacteria"/>
</dbReference>
<dbReference type="STRING" id="1280946.HY29_03045"/>
<dbReference type="Pfam" id="PF00512">
    <property type="entry name" value="HisKA"/>
    <property type="match status" value="1"/>
</dbReference>
<protein>
    <recommendedName>
        <fullName evidence="2">histidine kinase</fullName>
        <ecNumber evidence="2">2.7.13.3</ecNumber>
    </recommendedName>
</protein>
<feature type="domain" description="Histidine kinase" evidence="9">
    <location>
        <begin position="560"/>
        <end position="780"/>
    </location>
</feature>
<dbReference type="PRINTS" id="PR00344">
    <property type="entry name" value="BCTRLSENSOR"/>
</dbReference>